<feature type="transmembrane region" description="Helical" evidence="8">
    <location>
        <begin position="46"/>
        <end position="67"/>
    </location>
</feature>
<evidence type="ECO:0000256" key="4">
    <source>
        <dbReference type="ARBA" id="ARBA00022741"/>
    </source>
</evidence>
<dbReference type="InterPro" id="IPR036640">
    <property type="entry name" value="ABC1_TM_sf"/>
</dbReference>
<dbReference type="Gene3D" id="3.40.50.300">
    <property type="entry name" value="P-loop containing nucleotide triphosphate hydrolases"/>
    <property type="match status" value="1"/>
</dbReference>
<keyword evidence="3 8" id="KW-0812">Transmembrane</keyword>
<evidence type="ECO:0000256" key="8">
    <source>
        <dbReference type="SAM" id="Phobius"/>
    </source>
</evidence>
<dbReference type="Pfam" id="PF00005">
    <property type="entry name" value="ABC_tran"/>
    <property type="match status" value="1"/>
</dbReference>
<reference evidence="11" key="1">
    <citation type="journal article" date="2015" name="Nature">
        <title>Complex archaea that bridge the gap between prokaryotes and eukaryotes.</title>
        <authorList>
            <person name="Spang A."/>
            <person name="Saw J.H."/>
            <person name="Jorgensen S.L."/>
            <person name="Zaremba-Niedzwiedzka K."/>
            <person name="Martijn J."/>
            <person name="Lind A.E."/>
            <person name="van Eijk R."/>
            <person name="Schleper C."/>
            <person name="Guy L."/>
            <person name="Ettema T.J."/>
        </authorList>
    </citation>
    <scope>NUCLEOTIDE SEQUENCE</scope>
</reference>
<dbReference type="PROSITE" id="PS50893">
    <property type="entry name" value="ABC_TRANSPORTER_2"/>
    <property type="match status" value="1"/>
</dbReference>
<organism evidence="11">
    <name type="scientific">marine sediment metagenome</name>
    <dbReference type="NCBI Taxonomy" id="412755"/>
    <lineage>
        <taxon>unclassified sequences</taxon>
        <taxon>metagenomes</taxon>
        <taxon>ecological metagenomes</taxon>
    </lineage>
</organism>
<evidence type="ECO:0000256" key="1">
    <source>
        <dbReference type="ARBA" id="ARBA00004141"/>
    </source>
</evidence>
<accession>A0A0F9UV70</accession>
<keyword evidence="5" id="KW-0067">ATP-binding</keyword>
<name>A0A0F9UV70_9ZZZZ</name>
<keyword evidence="2" id="KW-0813">Transport</keyword>
<evidence type="ECO:0000256" key="3">
    <source>
        <dbReference type="ARBA" id="ARBA00022692"/>
    </source>
</evidence>
<dbReference type="Pfam" id="PF00664">
    <property type="entry name" value="ABC_membrane"/>
    <property type="match status" value="1"/>
</dbReference>
<evidence type="ECO:0000259" key="9">
    <source>
        <dbReference type="PROSITE" id="PS50893"/>
    </source>
</evidence>
<comment type="caution">
    <text evidence="11">The sequence shown here is derived from an EMBL/GenBank/DDBJ whole genome shotgun (WGS) entry which is preliminary data.</text>
</comment>
<dbReference type="AlphaFoldDB" id="A0A0F9UV70"/>
<dbReference type="FunFam" id="3.40.50.300:FF:000287">
    <property type="entry name" value="Multidrug ABC transporter ATP-binding protein"/>
    <property type="match status" value="1"/>
</dbReference>
<dbReference type="PANTHER" id="PTHR24221">
    <property type="entry name" value="ATP-BINDING CASSETTE SUB-FAMILY B"/>
    <property type="match status" value="1"/>
</dbReference>
<feature type="domain" description="ABC transmembrane type-1" evidence="10">
    <location>
        <begin position="47"/>
        <end position="332"/>
    </location>
</feature>
<dbReference type="InterPro" id="IPR017871">
    <property type="entry name" value="ABC_transporter-like_CS"/>
</dbReference>
<dbReference type="CDD" id="cd18582">
    <property type="entry name" value="ABC_6TM_ATM1_ABCB7"/>
    <property type="match status" value="1"/>
</dbReference>
<evidence type="ECO:0000256" key="7">
    <source>
        <dbReference type="ARBA" id="ARBA00023136"/>
    </source>
</evidence>
<evidence type="ECO:0000256" key="2">
    <source>
        <dbReference type="ARBA" id="ARBA00022448"/>
    </source>
</evidence>
<dbReference type="SUPFAM" id="SSF90123">
    <property type="entry name" value="ABC transporter transmembrane region"/>
    <property type="match status" value="1"/>
</dbReference>
<feature type="transmembrane region" description="Helical" evidence="8">
    <location>
        <begin position="271"/>
        <end position="294"/>
    </location>
</feature>
<feature type="domain" description="ABC transporter" evidence="9">
    <location>
        <begin position="366"/>
        <end position="600"/>
    </location>
</feature>
<keyword evidence="4" id="KW-0547">Nucleotide-binding</keyword>
<evidence type="ECO:0008006" key="12">
    <source>
        <dbReference type="Google" id="ProtNLM"/>
    </source>
</evidence>
<dbReference type="InterPro" id="IPR003439">
    <property type="entry name" value="ABC_transporter-like_ATP-bd"/>
</dbReference>
<dbReference type="InterPro" id="IPR039421">
    <property type="entry name" value="Type_1_exporter"/>
</dbReference>
<dbReference type="PROSITE" id="PS50929">
    <property type="entry name" value="ABC_TM1F"/>
    <property type="match status" value="1"/>
</dbReference>
<comment type="subcellular location">
    <subcellularLocation>
        <location evidence="1">Membrane</location>
        <topology evidence="1">Multi-pass membrane protein</topology>
    </subcellularLocation>
</comment>
<evidence type="ECO:0000259" key="10">
    <source>
        <dbReference type="PROSITE" id="PS50929"/>
    </source>
</evidence>
<feature type="transmembrane region" description="Helical" evidence="8">
    <location>
        <begin position="158"/>
        <end position="181"/>
    </location>
</feature>
<dbReference type="InterPro" id="IPR003593">
    <property type="entry name" value="AAA+_ATPase"/>
</dbReference>
<sequence length="611" mass="67766">MLFSPPVFVMRAAVRPSSDSQYAGGPTNWRIILSLLPYLNEFRGRVLIAMLCMLIAKLAGVAVPWLLKLIVDHFDSATDALVLVPVALLAAYGIFRFSSVFFGELRDAVFARVAERAMRRISLRVFEHLHRLDLGFHLSRRTGGLARDIERGTTGISFLLRFMVFNILPTLIEIGLITVILLVNFSVWYAVAVLGAVVLYSGFSIWCTEWRNRFVRESNELDNRSNTRAIDSLLNFETVKYFGNEAFEAQQYDQNLQAWEAARMKNRLSLVALNSGQALIIAGAVTLMMVMAAREVSGGSMTVGELVMINAYMIQLFVPLNFLGFIYREIREALTNIERLFSLLDAPTKIVDSPQATALKLQGGEVVFNQVAHTYEAGREILHNVSFRIPAGHTLAIVGPSGAGKSTLARLLFRFYDTAAGSIEIDGQDVRQVTQHSLRQAIGVVPQDTVLFNASIGYNVAYGAPGASDEEIWRVLRLAQLEDFVRSLPKQLATPVGERGLKLSGGEKQRIAIARVLLKDPPILILDEATSSLDSHSERRILDALNLVARKRTTLAIAHRLSTIVHAECILVLDQGKVVEQGSHHELLALNGAYARLWADQQREQSDPLDA</sequence>
<evidence type="ECO:0000256" key="6">
    <source>
        <dbReference type="ARBA" id="ARBA00022989"/>
    </source>
</evidence>
<dbReference type="PROSITE" id="PS00211">
    <property type="entry name" value="ABC_TRANSPORTER_1"/>
    <property type="match status" value="1"/>
</dbReference>
<proteinExistence type="predicted"/>
<dbReference type="PANTHER" id="PTHR24221:SF632">
    <property type="entry name" value="ATP-DEPENDENT LIPID A-CORE FLIPPASE"/>
    <property type="match status" value="1"/>
</dbReference>
<dbReference type="SUPFAM" id="SSF52540">
    <property type="entry name" value="P-loop containing nucleoside triphosphate hydrolases"/>
    <property type="match status" value="1"/>
</dbReference>
<dbReference type="GO" id="GO:0034040">
    <property type="term" value="F:ATPase-coupled lipid transmembrane transporter activity"/>
    <property type="evidence" value="ECO:0007669"/>
    <property type="project" value="TreeGrafter"/>
</dbReference>
<feature type="transmembrane region" description="Helical" evidence="8">
    <location>
        <begin position="187"/>
        <end position="207"/>
    </location>
</feature>
<keyword evidence="6 8" id="KW-1133">Transmembrane helix</keyword>
<dbReference type="Gene3D" id="1.20.1560.10">
    <property type="entry name" value="ABC transporter type 1, transmembrane domain"/>
    <property type="match status" value="1"/>
</dbReference>
<feature type="transmembrane region" description="Helical" evidence="8">
    <location>
        <begin position="306"/>
        <end position="327"/>
    </location>
</feature>
<feature type="transmembrane region" description="Helical" evidence="8">
    <location>
        <begin position="82"/>
        <end position="102"/>
    </location>
</feature>
<keyword evidence="7 8" id="KW-0472">Membrane</keyword>
<dbReference type="GO" id="GO:0140359">
    <property type="term" value="F:ABC-type transporter activity"/>
    <property type="evidence" value="ECO:0007669"/>
    <property type="project" value="InterPro"/>
</dbReference>
<dbReference type="InterPro" id="IPR027417">
    <property type="entry name" value="P-loop_NTPase"/>
</dbReference>
<dbReference type="InterPro" id="IPR011527">
    <property type="entry name" value="ABC1_TM_dom"/>
</dbReference>
<protein>
    <recommendedName>
        <fullName evidence="12">ABC transmembrane type-1 domain-containing protein</fullName>
    </recommendedName>
</protein>
<evidence type="ECO:0000313" key="11">
    <source>
        <dbReference type="EMBL" id="KKN91372.1"/>
    </source>
</evidence>
<dbReference type="GO" id="GO:0016020">
    <property type="term" value="C:membrane"/>
    <property type="evidence" value="ECO:0007669"/>
    <property type="project" value="UniProtKB-SubCell"/>
</dbReference>
<dbReference type="GO" id="GO:0005524">
    <property type="term" value="F:ATP binding"/>
    <property type="evidence" value="ECO:0007669"/>
    <property type="project" value="UniProtKB-KW"/>
</dbReference>
<dbReference type="GO" id="GO:0016887">
    <property type="term" value="F:ATP hydrolysis activity"/>
    <property type="evidence" value="ECO:0007669"/>
    <property type="project" value="InterPro"/>
</dbReference>
<evidence type="ECO:0000256" key="5">
    <source>
        <dbReference type="ARBA" id="ARBA00022840"/>
    </source>
</evidence>
<gene>
    <name evidence="11" type="ORF">LCGC14_0219180</name>
</gene>
<dbReference type="EMBL" id="LAZR01000104">
    <property type="protein sequence ID" value="KKN91372.1"/>
    <property type="molecule type" value="Genomic_DNA"/>
</dbReference>
<dbReference type="SMART" id="SM00382">
    <property type="entry name" value="AAA"/>
    <property type="match status" value="1"/>
</dbReference>